<protein>
    <submittedName>
        <fullName evidence="1">Uncharacterized protein</fullName>
    </submittedName>
</protein>
<comment type="caution">
    <text evidence="1">The sequence shown here is derived from an EMBL/GenBank/DDBJ whole genome shotgun (WGS) entry which is preliminary data.</text>
</comment>
<proteinExistence type="predicted"/>
<reference evidence="1" key="1">
    <citation type="submission" date="2019-10" db="EMBL/GenBank/DDBJ databases">
        <authorList>
            <consortium name="DOE Joint Genome Institute"/>
            <person name="Kuo A."/>
            <person name="Miyauchi S."/>
            <person name="Kiss E."/>
            <person name="Drula E."/>
            <person name="Kohler A."/>
            <person name="Sanchez-Garcia M."/>
            <person name="Andreopoulos B."/>
            <person name="Barry K.W."/>
            <person name="Bonito G."/>
            <person name="Buee M."/>
            <person name="Carver A."/>
            <person name="Chen C."/>
            <person name="Cichocki N."/>
            <person name="Clum A."/>
            <person name="Culley D."/>
            <person name="Crous P.W."/>
            <person name="Fauchery L."/>
            <person name="Girlanda M."/>
            <person name="Hayes R."/>
            <person name="Keri Z."/>
            <person name="LaButti K."/>
            <person name="Lipzen A."/>
            <person name="Lombard V."/>
            <person name="Magnuson J."/>
            <person name="Maillard F."/>
            <person name="Morin E."/>
            <person name="Murat C."/>
            <person name="Nolan M."/>
            <person name="Ohm R."/>
            <person name="Pangilinan J."/>
            <person name="Pereira M."/>
            <person name="Perotto S."/>
            <person name="Peter M."/>
            <person name="Riley R."/>
            <person name="Sitrit Y."/>
            <person name="Stielow B."/>
            <person name="Szollosi G."/>
            <person name="Zifcakova L."/>
            <person name="Stursova M."/>
            <person name="Spatafora J.W."/>
            <person name="Tedersoo L."/>
            <person name="Vaario L.-M."/>
            <person name="Yamada A."/>
            <person name="Yan M."/>
            <person name="Wang P."/>
            <person name="Xu J."/>
            <person name="Bruns T."/>
            <person name="Baldrian P."/>
            <person name="Vilgalys R."/>
            <person name="Henrissat B."/>
            <person name="Grigoriev I.V."/>
            <person name="Hibbett D."/>
            <person name="Nagy L.G."/>
            <person name="Martin F.M."/>
        </authorList>
    </citation>
    <scope>NUCLEOTIDE SEQUENCE</scope>
    <source>
        <strain evidence="1">Prilba</strain>
    </source>
</reference>
<evidence type="ECO:0000313" key="2">
    <source>
        <dbReference type="Proteomes" id="UP000759537"/>
    </source>
</evidence>
<dbReference type="AlphaFoldDB" id="A0A9P5N3R9"/>
<dbReference type="EMBL" id="WHVB01000003">
    <property type="protein sequence ID" value="KAF8485365.1"/>
    <property type="molecule type" value="Genomic_DNA"/>
</dbReference>
<keyword evidence="2" id="KW-1185">Reference proteome</keyword>
<accession>A0A9P5N3R9</accession>
<evidence type="ECO:0000313" key="1">
    <source>
        <dbReference type="EMBL" id="KAF8485365.1"/>
    </source>
</evidence>
<organism evidence="1 2">
    <name type="scientific">Russula ochroleuca</name>
    <dbReference type="NCBI Taxonomy" id="152965"/>
    <lineage>
        <taxon>Eukaryota</taxon>
        <taxon>Fungi</taxon>
        <taxon>Dikarya</taxon>
        <taxon>Basidiomycota</taxon>
        <taxon>Agaricomycotina</taxon>
        <taxon>Agaricomycetes</taxon>
        <taxon>Russulales</taxon>
        <taxon>Russulaceae</taxon>
        <taxon>Russula</taxon>
    </lineage>
</organism>
<gene>
    <name evidence="1" type="ORF">DFH94DRAFT_720283</name>
</gene>
<reference evidence="1" key="2">
    <citation type="journal article" date="2020" name="Nat. Commun.">
        <title>Large-scale genome sequencing of mycorrhizal fungi provides insights into the early evolution of symbiotic traits.</title>
        <authorList>
            <person name="Miyauchi S."/>
            <person name="Kiss E."/>
            <person name="Kuo A."/>
            <person name="Drula E."/>
            <person name="Kohler A."/>
            <person name="Sanchez-Garcia M."/>
            <person name="Morin E."/>
            <person name="Andreopoulos B."/>
            <person name="Barry K.W."/>
            <person name="Bonito G."/>
            <person name="Buee M."/>
            <person name="Carver A."/>
            <person name="Chen C."/>
            <person name="Cichocki N."/>
            <person name="Clum A."/>
            <person name="Culley D."/>
            <person name="Crous P.W."/>
            <person name="Fauchery L."/>
            <person name="Girlanda M."/>
            <person name="Hayes R.D."/>
            <person name="Keri Z."/>
            <person name="LaButti K."/>
            <person name="Lipzen A."/>
            <person name="Lombard V."/>
            <person name="Magnuson J."/>
            <person name="Maillard F."/>
            <person name="Murat C."/>
            <person name="Nolan M."/>
            <person name="Ohm R.A."/>
            <person name="Pangilinan J."/>
            <person name="Pereira M.F."/>
            <person name="Perotto S."/>
            <person name="Peter M."/>
            <person name="Pfister S."/>
            <person name="Riley R."/>
            <person name="Sitrit Y."/>
            <person name="Stielow J.B."/>
            <person name="Szollosi G."/>
            <person name="Zifcakova L."/>
            <person name="Stursova M."/>
            <person name="Spatafora J.W."/>
            <person name="Tedersoo L."/>
            <person name="Vaario L.M."/>
            <person name="Yamada A."/>
            <person name="Yan M."/>
            <person name="Wang P."/>
            <person name="Xu J."/>
            <person name="Bruns T."/>
            <person name="Baldrian P."/>
            <person name="Vilgalys R."/>
            <person name="Dunand C."/>
            <person name="Henrissat B."/>
            <person name="Grigoriev I.V."/>
            <person name="Hibbett D."/>
            <person name="Nagy L.G."/>
            <person name="Martin F.M."/>
        </authorList>
    </citation>
    <scope>NUCLEOTIDE SEQUENCE</scope>
    <source>
        <strain evidence="1">Prilba</strain>
    </source>
</reference>
<sequence>MDKSDRNVAWVQCSPRGGSWISRQRGSVSPGQMLQSAVRYSTLSSFFVSSESTGSPPPTRRPTLFHCSIFFLCVLVRVVPASCLTICPTLAAATVAGTNSNLQNNNNVLLPSPAAHAGFRIWHALACIWACRAARHPCPPISFSIFPSLLALYSVDPKLLAYRRSGPVPPFPATPAGGNWIDTLSILP</sequence>
<name>A0A9P5N3R9_9AGAM</name>
<dbReference type="Proteomes" id="UP000759537">
    <property type="component" value="Unassembled WGS sequence"/>
</dbReference>